<evidence type="ECO:0000313" key="1">
    <source>
        <dbReference type="EMBL" id="KAF6418847.1"/>
    </source>
</evidence>
<name>A0A7J8D6N1_ROUAE</name>
<keyword evidence="2" id="KW-1185">Reference proteome</keyword>
<accession>A0A7J8D6N1</accession>
<dbReference type="AlphaFoldDB" id="A0A7J8D6N1"/>
<proteinExistence type="predicted"/>
<dbReference type="EMBL" id="JACASE010000013">
    <property type="protein sequence ID" value="KAF6418847.1"/>
    <property type="molecule type" value="Genomic_DNA"/>
</dbReference>
<sequence length="175" mass="19939">MLRCVRLAVNCSLLRDLFQPDSTPFCKSGKCSAVANHHFISLFTHSVLLENSLGLPFGNSVYVHLGLRFYLSFINFSSWSVCLSLFLSTPQPTMNYILCKTAFFPVHLRKFYLLKNCCEIFHSGSNCTFLRSVRFYSDASFSLIFILQASDLLRCGFLLFDFVCFDILYHFAGAS</sequence>
<evidence type="ECO:0000313" key="2">
    <source>
        <dbReference type="Proteomes" id="UP000593571"/>
    </source>
</evidence>
<gene>
    <name evidence="1" type="ORF">HJG63_008851</name>
</gene>
<comment type="caution">
    <text evidence="1">The sequence shown here is derived from an EMBL/GenBank/DDBJ whole genome shotgun (WGS) entry which is preliminary data.</text>
</comment>
<protein>
    <submittedName>
        <fullName evidence="1">Uncharacterized protein</fullName>
    </submittedName>
</protein>
<organism evidence="1 2">
    <name type="scientific">Rousettus aegyptiacus</name>
    <name type="common">Egyptian fruit bat</name>
    <name type="synonym">Pteropus aegyptiacus</name>
    <dbReference type="NCBI Taxonomy" id="9407"/>
    <lineage>
        <taxon>Eukaryota</taxon>
        <taxon>Metazoa</taxon>
        <taxon>Chordata</taxon>
        <taxon>Craniata</taxon>
        <taxon>Vertebrata</taxon>
        <taxon>Euteleostomi</taxon>
        <taxon>Mammalia</taxon>
        <taxon>Eutheria</taxon>
        <taxon>Laurasiatheria</taxon>
        <taxon>Chiroptera</taxon>
        <taxon>Yinpterochiroptera</taxon>
        <taxon>Pteropodoidea</taxon>
        <taxon>Pteropodidae</taxon>
        <taxon>Rousettinae</taxon>
        <taxon>Rousettus</taxon>
    </lineage>
</organism>
<reference evidence="1 2" key="1">
    <citation type="journal article" date="2020" name="Nature">
        <title>Six reference-quality genomes reveal evolution of bat adaptations.</title>
        <authorList>
            <person name="Jebb D."/>
            <person name="Huang Z."/>
            <person name="Pippel M."/>
            <person name="Hughes G.M."/>
            <person name="Lavrichenko K."/>
            <person name="Devanna P."/>
            <person name="Winkler S."/>
            <person name="Jermiin L.S."/>
            <person name="Skirmuntt E.C."/>
            <person name="Katzourakis A."/>
            <person name="Burkitt-Gray L."/>
            <person name="Ray D.A."/>
            <person name="Sullivan K.A.M."/>
            <person name="Roscito J.G."/>
            <person name="Kirilenko B.M."/>
            <person name="Davalos L.M."/>
            <person name="Corthals A.P."/>
            <person name="Power M.L."/>
            <person name="Jones G."/>
            <person name="Ransome R.D."/>
            <person name="Dechmann D.K.N."/>
            <person name="Locatelli A.G."/>
            <person name="Puechmaille S.J."/>
            <person name="Fedrigo O."/>
            <person name="Jarvis E.D."/>
            <person name="Hiller M."/>
            <person name="Vernes S.C."/>
            <person name="Myers E.W."/>
            <person name="Teeling E.C."/>
        </authorList>
    </citation>
    <scope>NUCLEOTIDE SEQUENCE [LARGE SCALE GENOMIC DNA]</scope>
    <source>
        <strain evidence="1">MRouAeg1</strain>
        <tissue evidence="1">Muscle</tissue>
    </source>
</reference>
<dbReference type="Proteomes" id="UP000593571">
    <property type="component" value="Unassembled WGS sequence"/>
</dbReference>